<dbReference type="Gene3D" id="3.10.10.10">
    <property type="entry name" value="HIV Type 1 Reverse Transcriptase, subunit A, domain 1"/>
    <property type="match status" value="1"/>
</dbReference>
<dbReference type="EMBL" id="BKCJ010251186">
    <property type="protein sequence ID" value="GEZ19641.1"/>
    <property type="molecule type" value="Genomic_DNA"/>
</dbReference>
<dbReference type="Gene3D" id="3.30.70.270">
    <property type="match status" value="1"/>
</dbReference>
<feature type="compositionally biased region" description="Basic and acidic residues" evidence="1">
    <location>
        <begin position="56"/>
        <end position="65"/>
    </location>
</feature>
<dbReference type="AlphaFoldDB" id="A0A699I4C3"/>
<reference evidence="2" key="1">
    <citation type="journal article" date="2019" name="Sci. Rep.">
        <title>Draft genome of Tanacetum cinerariifolium, the natural source of mosquito coil.</title>
        <authorList>
            <person name="Yamashiro T."/>
            <person name="Shiraishi A."/>
            <person name="Satake H."/>
            <person name="Nakayama K."/>
        </authorList>
    </citation>
    <scope>NUCLEOTIDE SEQUENCE</scope>
</reference>
<dbReference type="SUPFAM" id="SSF56672">
    <property type="entry name" value="DNA/RNA polymerases"/>
    <property type="match status" value="1"/>
</dbReference>
<evidence type="ECO:0000256" key="1">
    <source>
        <dbReference type="SAM" id="MobiDB-lite"/>
    </source>
</evidence>
<proteinExistence type="predicted"/>
<dbReference type="Gene3D" id="2.40.70.10">
    <property type="entry name" value="Acid Proteases"/>
    <property type="match status" value="1"/>
</dbReference>
<evidence type="ECO:0000313" key="2">
    <source>
        <dbReference type="EMBL" id="GEZ19641.1"/>
    </source>
</evidence>
<gene>
    <name evidence="2" type="ORF">Tci_491614</name>
</gene>
<name>A0A699I4C3_TANCI</name>
<organism evidence="2">
    <name type="scientific">Tanacetum cinerariifolium</name>
    <name type="common">Dalmatian daisy</name>
    <name type="synonym">Chrysanthemum cinerariifolium</name>
    <dbReference type="NCBI Taxonomy" id="118510"/>
    <lineage>
        <taxon>Eukaryota</taxon>
        <taxon>Viridiplantae</taxon>
        <taxon>Streptophyta</taxon>
        <taxon>Embryophyta</taxon>
        <taxon>Tracheophyta</taxon>
        <taxon>Spermatophyta</taxon>
        <taxon>Magnoliopsida</taxon>
        <taxon>eudicotyledons</taxon>
        <taxon>Gunneridae</taxon>
        <taxon>Pentapetalae</taxon>
        <taxon>asterids</taxon>
        <taxon>campanulids</taxon>
        <taxon>Asterales</taxon>
        <taxon>Asteraceae</taxon>
        <taxon>Asteroideae</taxon>
        <taxon>Anthemideae</taxon>
        <taxon>Anthemidinae</taxon>
        <taxon>Tanacetum</taxon>
    </lineage>
</organism>
<sequence>MTNTRSGMTPTAIEELINRRVAKALEAHEFNGNLRLENGNGNGGNGGNGNGNGGNRNEDGRGDRPAARKCTYQDFMKCQPLNFKGTEGVVGLIRWCEKMETVFHINKCPKKYQVKYATCTLLDSALIWWNSHKRTIGNDVAYALSWRELMKLVTKVAYTAGNNETKGYEGPLPYCNRCVMAVTTQGTPWPNQKVVMCFECGAQGNYRKNYPKVKNQNRRNKARVPDARGKAYVLGGGDANPSSNTITGTFFLNDHHAYMLFDLGTDRSFVSNTFSTLLDITPSVLDFSYVVELADKRTLKTSTVLRGCTLGLLGHPFNIDLMPIDLGSFDVIISMDWLAKNHAVIVCDGKIVRIPYGNKILIIQGDKSDEKRSMLSIILCVKSHKYMEKGCQLFLAQVMMKENKDKSEEKRLEDVPTVRDFPEVFSEDLPGLPPIRRVEFHIDLVLGAAPVARAPYRLAPSELQELVRDEDITKTVFRTRYGHYEFQVMHFGLTNASAVFIDLMNRQTDGEAMIKFIQNGDQPLSVVAPVSLAETAQNASHTLKDPKFWSVEEKKTQKIDRLARSLLIQGLSNDIYSLIDSNETTKDLWDALERDINIDALYNILKQNQCDVNDALGYKKKAVMVTSDPLALVAEKTKVGKQKEKVVVSLNSKGSGADDISELKKITALLAKAFNRRKFYSKLTYNNLRTSSTS</sequence>
<dbReference type="InterPro" id="IPR032567">
    <property type="entry name" value="RTL1-rel"/>
</dbReference>
<dbReference type="InterPro" id="IPR021109">
    <property type="entry name" value="Peptidase_aspartic_dom_sf"/>
</dbReference>
<dbReference type="InterPro" id="IPR043502">
    <property type="entry name" value="DNA/RNA_pol_sf"/>
</dbReference>
<accession>A0A699I4C3</accession>
<dbReference type="InterPro" id="IPR043128">
    <property type="entry name" value="Rev_trsase/Diguanyl_cyclase"/>
</dbReference>
<dbReference type="CDD" id="cd00303">
    <property type="entry name" value="retropepsin_like"/>
    <property type="match status" value="1"/>
</dbReference>
<feature type="compositionally biased region" description="Gly residues" evidence="1">
    <location>
        <begin position="40"/>
        <end position="54"/>
    </location>
</feature>
<feature type="region of interest" description="Disordered" evidence="1">
    <location>
        <begin position="34"/>
        <end position="65"/>
    </location>
</feature>
<keyword evidence="2" id="KW-0808">Transferase</keyword>
<keyword evidence="2" id="KW-0695">RNA-directed DNA polymerase</keyword>
<dbReference type="PANTHER" id="PTHR15503">
    <property type="entry name" value="LDOC1 RELATED"/>
    <property type="match status" value="1"/>
</dbReference>
<dbReference type="Pfam" id="PF08284">
    <property type="entry name" value="RVP_2"/>
    <property type="match status" value="1"/>
</dbReference>
<keyword evidence="2" id="KW-0548">Nucleotidyltransferase</keyword>
<protein>
    <submittedName>
        <fullName evidence="2">Reverse transcriptase domain-containing protein</fullName>
    </submittedName>
</protein>
<dbReference type="GO" id="GO:0003964">
    <property type="term" value="F:RNA-directed DNA polymerase activity"/>
    <property type="evidence" value="ECO:0007669"/>
    <property type="project" value="UniProtKB-KW"/>
</dbReference>
<comment type="caution">
    <text evidence="2">The sequence shown here is derived from an EMBL/GenBank/DDBJ whole genome shotgun (WGS) entry which is preliminary data.</text>
</comment>
<dbReference type="PANTHER" id="PTHR15503:SF45">
    <property type="entry name" value="RNA-DIRECTED DNA POLYMERASE HOMOLOG"/>
    <property type="match status" value="1"/>
</dbReference>